<dbReference type="InterPro" id="IPR034660">
    <property type="entry name" value="DinB/YfiT-like"/>
</dbReference>
<dbReference type="eggNOG" id="COG2318">
    <property type="taxonomic scope" value="Bacteria"/>
</dbReference>
<dbReference type="SUPFAM" id="SSF109854">
    <property type="entry name" value="DinB/YfiT-like putative metalloenzymes"/>
    <property type="match status" value="1"/>
</dbReference>
<accession>Q67MM3</accession>
<evidence type="ECO:0000313" key="2">
    <source>
        <dbReference type="Proteomes" id="UP000000417"/>
    </source>
</evidence>
<sequence>MAVGRAQGLSAGAASWCKSTLGVWGRSDSGIVPLRRGGLAMRDVHSSGVPQALAVPFGLVEDAFRRLEKRLEGMSEEEFHFKAPDNVNSTAMLLRHLVLVDMTYLHLIMGDSERVPEIRGKYGPFQDENGRIPEAQGATLSGLLGEYRELMDTARRYISGLSDEDAERAVVVPWWPEPATVRYMLWHMAGHSCHHQGQIARLRAAYRQR</sequence>
<gene>
    <name evidence="1" type="ordered locus">STH2085</name>
</gene>
<dbReference type="EMBL" id="AP006840">
    <property type="protein sequence ID" value="BAD41070.1"/>
    <property type="molecule type" value="Genomic_DNA"/>
</dbReference>
<dbReference type="Proteomes" id="UP000000417">
    <property type="component" value="Chromosome"/>
</dbReference>
<dbReference type="KEGG" id="sth:STH2085"/>
<protein>
    <recommendedName>
        <fullName evidence="3">DinB-like domain-containing protein</fullName>
    </recommendedName>
</protein>
<proteinExistence type="predicted"/>
<name>Q67MM3_SYMTH</name>
<evidence type="ECO:0000313" key="1">
    <source>
        <dbReference type="EMBL" id="BAD41070.1"/>
    </source>
</evidence>
<dbReference type="InterPro" id="IPR007061">
    <property type="entry name" value="MST-like"/>
</dbReference>
<dbReference type="HOGENOM" id="CLU_132482_0_0_9"/>
<dbReference type="Gene3D" id="1.20.120.450">
    <property type="entry name" value="dinb family like domain"/>
    <property type="match status" value="1"/>
</dbReference>
<organism evidence="1 2">
    <name type="scientific">Symbiobacterium thermophilum (strain DSM 24528 / JCM 14929 / IAM 14863 / T)</name>
    <dbReference type="NCBI Taxonomy" id="292459"/>
    <lineage>
        <taxon>Bacteria</taxon>
        <taxon>Bacillati</taxon>
        <taxon>Bacillota</taxon>
        <taxon>Clostridia</taxon>
        <taxon>Eubacteriales</taxon>
        <taxon>Symbiobacteriaceae</taxon>
        <taxon>Symbiobacterium</taxon>
    </lineage>
</organism>
<keyword evidence="2" id="KW-1185">Reference proteome</keyword>
<dbReference type="Pfam" id="PF04978">
    <property type="entry name" value="MST"/>
    <property type="match status" value="1"/>
</dbReference>
<reference evidence="1 2" key="1">
    <citation type="journal article" date="2004" name="Nucleic Acids Res.">
        <title>Genome sequence of Symbiobacterium thermophilum, an uncultivable bacterium that depends on microbial commensalism.</title>
        <authorList>
            <person name="Ueda K."/>
            <person name="Yamashita A."/>
            <person name="Ishikawa J."/>
            <person name="Shimada M."/>
            <person name="Watsuji T."/>
            <person name="Morimura K."/>
            <person name="Ikeda H."/>
            <person name="Hattori M."/>
            <person name="Beppu T."/>
        </authorList>
    </citation>
    <scope>NUCLEOTIDE SEQUENCE [LARGE SCALE GENOMIC DNA]</scope>
    <source>
        <strain evidence="2">T / IAM 14863</strain>
    </source>
</reference>
<dbReference type="AlphaFoldDB" id="Q67MM3"/>
<evidence type="ECO:0008006" key="3">
    <source>
        <dbReference type="Google" id="ProtNLM"/>
    </source>
</evidence>